<evidence type="ECO:0000256" key="3">
    <source>
        <dbReference type="ARBA" id="ARBA00022448"/>
    </source>
</evidence>
<evidence type="ECO:0000256" key="6">
    <source>
        <dbReference type="SAM" id="SignalP"/>
    </source>
</evidence>
<dbReference type="AlphaFoldDB" id="A0A1W1XJ69"/>
<dbReference type="SUPFAM" id="SSF53850">
    <property type="entry name" value="Periplasmic binding protein-like II"/>
    <property type="match status" value="1"/>
</dbReference>
<evidence type="ECO:0000256" key="5">
    <source>
        <dbReference type="ARBA" id="ARBA00022764"/>
    </source>
</evidence>
<evidence type="ECO:0000256" key="2">
    <source>
        <dbReference type="ARBA" id="ARBA00008520"/>
    </source>
</evidence>
<dbReference type="CDD" id="cd14748">
    <property type="entry name" value="PBP2_UgpB"/>
    <property type="match status" value="1"/>
</dbReference>
<dbReference type="InterPro" id="IPR050490">
    <property type="entry name" value="Bact_solute-bd_prot1"/>
</dbReference>
<dbReference type="Pfam" id="PF13416">
    <property type="entry name" value="SBP_bac_8"/>
    <property type="match status" value="1"/>
</dbReference>
<keyword evidence="3" id="KW-0813">Transport</keyword>
<feature type="chain" id="PRO_5038531410" evidence="6">
    <location>
        <begin position="23"/>
        <end position="438"/>
    </location>
</feature>
<dbReference type="EMBL" id="FWXH01000006">
    <property type="protein sequence ID" value="SMC24023.1"/>
    <property type="molecule type" value="Genomic_DNA"/>
</dbReference>
<dbReference type="InterPro" id="IPR006059">
    <property type="entry name" value="SBP"/>
</dbReference>
<dbReference type="PANTHER" id="PTHR43649">
    <property type="entry name" value="ARABINOSE-BINDING PROTEIN-RELATED"/>
    <property type="match status" value="1"/>
</dbReference>
<keyword evidence="5" id="KW-0574">Periplasm</keyword>
<proteinExistence type="inferred from homology"/>
<sequence length="438" mass="47849">MKSKRILGFLMSAALIMTLAGCGNGSVAGSNSNSSSSLANVKIDKPVTIQFWHAMTGPTEKELQKLADDFHKKNPNITVKLVAQGNYDTLSQKLMAAAKAKTSPVMAQAYSNWMTDYVDNDLIEDLTPYYNDSKVGMKDKDDIVKAFLDDNNFNNKLYGVPFNKSTEVLIYNKDYLDKVGSKVPETWDELKDAAKKTTTTINGKKVIGMGFENSVSGDLATYIKQAGGDYVTNDGQVKFNSAAGKNALQFLTDMLVNDKTARLAGEDQYISTPFGRGDVAMCIGSSAGVSYISDAVKGKFNWSTAVLPKDVNAASPFQGTNLVIFKGATTEQKLAAWDFEKFLASDAETTEWAEKTGYVPVRKSALDSTEWKSYIEKNPIQKAAGEQFDYGFTDSHAKGYTKLRTDVSTIFNDVLIGKKSVTDGLNNAETVAKQDLQK</sequence>
<organism evidence="7 8">
    <name type="scientific">Clostridium acidisoli DSM 12555</name>
    <dbReference type="NCBI Taxonomy" id="1121291"/>
    <lineage>
        <taxon>Bacteria</taxon>
        <taxon>Bacillati</taxon>
        <taxon>Bacillota</taxon>
        <taxon>Clostridia</taxon>
        <taxon>Eubacteriales</taxon>
        <taxon>Clostridiaceae</taxon>
        <taxon>Clostridium</taxon>
    </lineage>
</organism>
<dbReference type="PROSITE" id="PS01037">
    <property type="entry name" value="SBP_BACTERIAL_1"/>
    <property type="match status" value="1"/>
</dbReference>
<keyword evidence="8" id="KW-1185">Reference proteome</keyword>
<gene>
    <name evidence="7" type="ORF">SAMN02745134_02068</name>
</gene>
<dbReference type="STRING" id="1121291.SAMN02745134_02068"/>
<accession>A0A1W1XJ69</accession>
<keyword evidence="4 6" id="KW-0732">Signal</keyword>
<dbReference type="InterPro" id="IPR006061">
    <property type="entry name" value="SBP_1_CS"/>
</dbReference>
<dbReference type="RefSeq" id="WP_084115783.1">
    <property type="nucleotide sequence ID" value="NZ_FWXH01000006.1"/>
</dbReference>
<comment type="subcellular location">
    <subcellularLocation>
        <location evidence="1">Cell envelope</location>
    </subcellularLocation>
</comment>
<protein>
    <submittedName>
        <fullName evidence="7">Carbohydrate ABC transporter substrate-binding protein, CUT1 family (TC 3.A.1.1.-)</fullName>
    </submittedName>
</protein>
<dbReference type="Proteomes" id="UP000192468">
    <property type="component" value="Unassembled WGS sequence"/>
</dbReference>
<evidence type="ECO:0000256" key="1">
    <source>
        <dbReference type="ARBA" id="ARBA00004196"/>
    </source>
</evidence>
<evidence type="ECO:0000256" key="4">
    <source>
        <dbReference type="ARBA" id="ARBA00022729"/>
    </source>
</evidence>
<dbReference type="PROSITE" id="PS51257">
    <property type="entry name" value="PROKAR_LIPOPROTEIN"/>
    <property type="match status" value="1"/>
</dbReference>
<feature type="signal peptide" evidence="6">
    <location>
        <begin position="1"/>
        <end position="22"/>
    </location>
</feature>
<evidence type="ECO:0000313" key="7">
    <source>
        <dbReference type="EMBL" id="SMC24023.1"/>
    </source>
</evidence>
<evidence type="ECO:0000313" key="8">
    <source>
        <dbReference type="Proteomes" id="UP000192468"/>
    </source>
</evidence>
<name>A0A1W1XJ69_9CLOT</name>
<dbReference type="GO" id="GO:0030313">
    <property type="term" value="C:cell envelope"/>
    <property type="evidence" value="ECO:0007669"/>
    <property type="project" value="UniProtKB-SubCell"/>
</dbReference>
<reference evidence="7 8" key="1">
    <citation type="submission" date="2017-04" db="EMBL/GenBank/DDBJ databases">
        <authorList>
            <person name="Afonso C.L."/>
            <person name="Miller P.J."/>
            <person name="Scott M.A."/>
            <person name="Spackman E."/>
            <person name="Goraichik I."/>
            <person name="Dimitrov K.M."/>
            <person name="Suarez D.L."/>
            <person name="Swayne D.E."/>
        </authorList>
    </citation>
    <scope>NUCLEOTIDE SEQUENCE [LARGE SCALE GENOMIC DNA]</scope>
    <source>
        <strain evidence="7 8">DSM 12555</strain>
    </source>
</reference>
<comment type="similarity">
    <text evidence="2">Belongs to the bacterial solute-binding protein 1 family.</text>
</comment>
<dbReference type="OrthoDB" id="9795467at2"/>
<dbReference type="GO" id="GO:0055085">
    <property type="term" value="P:transmembrane transport"/>
    <property type="evidence" value="ECO:0007669"/>
    <property type="project" value="InterPro"/>
</dbReference>
<dbReference type="Gene3D" id="3.40.190.10">
    <property type="entry name" value="Periplasmic binding protein-like II"/>
    <property type="match status" value="1"/>
</dbReference>
<dbReference type="PANTHER" id="PTHR43649:SF31">
    <property type="entry name" value="SN-GLYCEROL-3-PHOSPHATE-BINDING PERIPLASMIC PROTEIN UGPB"/>
    <property type="match status" value="1"/>
</dbReference>